<evidence type="ECO:0000313" key="1">
    <source>
        <dbReference type="EMBL" id="MEQ2366677.1"/>
    </source>
</evidence>
<gene>
    <name evidence="1" type="ORF">WMO25_16555</name>
</gene>
<organism evidence="1 2">
    <name type="scientific">Coprococcus intestinihominis</name>
    <dbReference type="NCBI Taxonomy" id="3133154"/>
    <lineage>
        <taxon>Bacteria</taxon>
        <taxon>Bacillati</taxon>
        <taxon>Bacillota</taxon>
        <taxon>Clostridia</taxon>
        <taxon>Lachnospirales</taxon>
        <taxon>Lachnospiraceae</taxon>
        <taxon>Coprococcus</taxon>
    </lineage>
</organism>
<accession>A0ABV1B9L9</accession>
<sequence>MEFGTTRKNEAGVDFVMTFKKKKKCLSDFIFSGTVGCECTEETYALVKSWLPESVRMPKVKF</sequence>
<comment type="caution">
    <text evidence="1">The sequence shown here is derived from an EMBL/GenBank/DDBJ whole genome shotgun (WGS) entry which is preliminary data.</text>
</comment>
<name>A0ABV1B9L9_9FIRM</name>
<proteinExistence type="predicted"/>
<reference evidence="1 2" key="1">
    <citation type="submission" date="2024-03" db="EMBL/GenBank/DDBJ databases">
        <title>Human intestinal bacterial collection.</title>
        <authorList>
            <person name="Pauvert C."/>
            <person name="Hitch T.C.A."/>
            <person name="Clavel T."/>
        </authorList>
    </citation>
    <scope>NUCLEOTIDE SEQUENCE [LARGE SCALE GENOMIC DNA]</scope>
    <source>
        <strain evidence="1 2">CLA-AA-H190</strain>
    </source>
</reference>
<dbReference type="RefSeq" id="WP_349086262.1">
    <property type="nucleotide sequence ID" value="NZ_JBBMEK010000326.1"/>
</dbReference>
<dbReference type="Proteomes" id="UP001469749">
    <property type="component" value="Unassembled WGS sequence"/>
</dbReference>
<keyword evidence="2" id="KW-1185">Reference proteome</keyword>
<protein>
    <submittedName>
        <fullName evidence="1">Uncharacterized protein</fullName>
    </submittedName>
</protein>
<dbReference type="EMBL" id="JBBMEK010000326">
    <property type="protein sequence ID" value="MEQ2366677.1"/>
    <property type="molecule type" value="Genomic_DNA"/>
</dbReference>
<evidence type="ECO:0000313" key="2">
    <source>
        <dbReference type="Proteomes" id="UP001469749"/>
    </source>
</evidence>